<dbReference type="PANTHER" id="PTHR47332:SF6">
    <property type="entry name" value="SET DOMAIN-CONTAINING PROTEIN"/>
    <property type="match status" value="1"/>
</dbReference>
<dbReference type="InterPro" id="IPR001214">
    <property type="entry name" value="SET_dom"/>
</dbReference>
<dbReference type="Proteomes" id="UP001600064">
    <property type="component" value="Unassembled WGS sequence"/>
</dbReference>
<dbReference type="CDD" id="cd20071">
    <property type="entry name" value="SET_SMYD"/>
    <property type="match status" value="1"/>
</dbReference>
<keyword evidence="1" id="KW-0732">Signal</keyword>
<evidence type="ECO:0000256" key="1">
    <source>
        <dbReference type="SAM" id="SignalP"/>
    </source>
</evidence>
<dbReference type="EMBL" id="JAZGUE010000006">
    <property type="protein sequence ID" value="KAL2265848.1"/>
    <property type="molecule type" value="Genomic_DNA"/>
</dbReference>
<comment type="caution">
    <text evidence="3">The sequence shown here is derived from an EMBL/GenBank/DDBJ whole genome shotgun (WGS) entry which is preliminary data.</text>
</comment>
<accession>A0ABR4D655</accession>
<dbReference type="Pfam" id="PF00856">
    <property type="entry name" value="SET"/>
    <property type="match status" value="1"/>
</dbReference>
<protein>
    <recommendedName>
        <fullName evidence="2">SET domain-containing protein</fullName>
    </recommendedName>
</protein>
<evidence type="ECO:0000313" key="3">
    <source>
        <dbReference type="EMBL" id="KAL2265848.1"/>
    </source>
</evidence>
<dbReference type="SMART" id="SM00317">
    <property type="entry name" value="SET"/>
    <property type="match status" value="1"/>
</dbReference>
<sequence length="420" mass="45884">MASLLWTLATLGAALVPPANAGRPQDSGEYIGQKPLLQMDCLPGPLTHDAYLPSCLSMTSNANRTTPSSPWTHAPYCAGASHYCVHTSNDLYGPDRGVSIIDGGTSKDEKSPAVLAAERIAAADAATLTVRKEPAPPPWEVRNIPGKGKGMVATRKILRGQVFMVDRAAVVADMNFPQRMESADGRAMLHEAFHRHPAAEQLLTLARSSLDPENVPAPEDIMRTNSFTLEIGGKSYMILFPRIARINHACRPSALTRFNETDFSNTVTAFHDILPGEEISISYSSFGLTSEQRQKTLLSKWGFDCTCSLCTSPPAELTASDARRTKIQQLGGKAIKLVEQGTSSNDKEVAKKKLRRAAEVYAELVETVEEEALVPHMGDHYEALGRLVAVAGDLEKGKEWLRRGKQEREEYEKAGKEDEL</sequence>
<dbReference type="PANTHER" id="PTHR47332">
    <property type="entry name" value="SET DOMAIN-CONTAINING PROTEIN 5"/>
    <property type="match status" value="1"/>
</dbReference>
<keyword evidence="4" id="KW-1185">Reference proteome</keyword>
<dbReference type="SUPFAM" id="SSF82199">
    <property type="entry name" value="SET domain"/>
    <property type="match status" value="1"/>
</dbReference>
<name>A0ABR4D655_9PEZI</name>
<evidence type="ECO:0000259" key="2">
    <source>
        <dbReference type="PROSITE" id="PS50280"/>
    </source>
</evidence>
<dbReference type="InterPro" id="IPR046341">
    <property type="entry name" value="SET_dom_sf"/>
</dbReference>
<proteinExistence type="predicted"/>
<gene>
    <name evidence="3" type="ORF">VTJ83DRAFT_6948</name>
</gene>
<feature type="domain" description="SET" evidence="2">
    <location>
        <begin position="137"/>
        <end position="284"/>
    </location>
</feature>
<evidence type="ECO:0000313" key="4">
    <source>
        <dbReference type="Proteomes" id="UP001600064"/>
    </source>
</evidence>
<dbReference type="Gene3D" id="2.170.270.10">
    <property type="entry name" value="SET domain"/>
    <property type="match status" value="1"/>
</dbReference>
<feature type="signal peptide" evidence="1">
    <location>
        <begin position="1"/>
        <end position="21"/>
    </location>
</feature>
<organism evidence="3 4">
    <name type="scientific">Remersonia thermophila</name>
    <dbReference type="NCBI Taxonomy" id="72144"/>
    <lineage>
        <taxon>Eukaryota</taxon>
        <taxon>Fungi</taxon>
        <taxon>Dikarya</taxon>
        <taxon>Ascomycota</taxon>
        <taxon>Pezizomycotina</taxon>
        <taxon>Sordariomycetes</taxon>
        <taxon>Sordariomycetidae</taxon>
        <taxon>Sordariales</taxon>
        <taxon>Sordariales incertae sedis</taxon>
        <taxon>Remersonia</taxon>
    </lineage>
</organism>
<dbReference type="Gene3D" id="1.25.40.10">
    <property type="entry name" value="Tetratricopeptide repeat domain"/>
    <property type="match status" value="1"/>
</dbReference>
<feature type="chain" id="PRO_5046972515" description="SET domain-containing protein" evidence="1">
    <location>
        <begin position="22"/>
        <end position="420"/>
    </location>
</feature>
<dbReference type="PROSITE" id="PS50280">
    <property type="entry name" value="SET"/>
    <property type="match status" value="1"/>
</dbReference>
<dbReference type="InterPro" id="IPR053185">
    <property type="entry name" value="SET_domain_protein"/>
</dbReference>
<reference evidence="3 4" key="1">
    <citation type="journal article" date="2024" name="Commun. Biol.">
        <title>Comparative genomic analysis of thermophilic fungi reveals convergent evolutionary adaptations and gene losses.</title>
        <authorList>
            <person name="Steindorff A.S."/>
            <person name="Aguilar-Pontes M.V."/>
            <person name="Robinson A.J."/>
            <person name="Andreopoulos B."/>
            <person name="LaButti K."/>
            <person name="Kuo A."/>
            <person name="Mondo S."/>
            <person name="Riley R."/>
            <person name="Otillar R."/>
            <person name="Haridas S."/>
            <person name="Lipzen A."/>
            <person name="Grimwood J."/>
            <person name="Schmutz J."/>
            <person name="Clum A."/>
            <person name="Reid I.D."/>
            <person name="Moisan M.C."/>
            <person name="Butler G."/>
            <person name="Nguyen T.T.M."/>
            <person name="Dewar K."/>
            <person name="Conant G."/>
            <person name="Drula E."/>
            <person name="Henrissat B."/>
            <person name="Hansel C."/>
            <person name="Singer S."/>
            <person name="Hutchinson M.I."/>
            <person name="de Vries R.P."/>
            <person name="Natvig D.O."/>
            <person name="Powell A.J."/>
            <person name="Tsang A."/>
            <person name="Grigoriev I.V."/>
        </authorList>
    </citation>
    <scope>NUCLEOTIDE SEQUENCE [LARGE SCALE GENOMIC DNA]</scope>
    <source>
        <strain evidence="3 4">ATCC 22073</strain>
    </source>
</reference>
<dbReference type="GeneID" id="98128359"/>
<dbReference type="InterPro" id="IPR011990">
    <property type="entry name" value="TPR-like_helical_dom_sf"/>
</dbReference>
<dbReference type="RefSeq" id="XP_070864575.1">
    <property type="nucleotide sequence ID" value="XM_071013715.1"/>
</dbReference>